<dbReference type="Pfam" id="PF06167">
    <property type="entry name" value="Peptidase_M90"/>
    <property type="match status" value="1"/>
</dbReference>
<proteinExistence type="predicted"/>
<comment type="caution">
    <text evidence="1">The sequence shown here is derived from an EMBL/GenBank/DDBJ whole genome shotgun (WGS) entry which is preliminary data.</text>
</comment>
<name>A0ABW4Y3G7_9GAMM</name>
<dbReference type="EMBL" id="JBHUHX010000004">
    <property type="protein sequence ID" value="MFD2110706.1"/>
    <property type="molecule type" value="Genomic_DNA"/>
</dbReference>
<dbReference type="SUPFAM" id="SSF55486">
    <property type="entry name" value="Metalloproteases ('zincins'), catalytic domain"/>
    <property type="match status" value="1"/>
</dbReference>
<dbReference type="PANTHER" id="PTHR30164">
    <property type="entry name" value="MTFA PEPTIDASE"/>
    <property type="match status" value="1"/>
</dbReference>
<dbReference type="Gene3D" id="3.40.390.10">
    <property type="entry name" value="Collagenase (Catalytic Domain)"/>
    <property type="match status" value="1"/>
</dbReference>
<dbReference type="Proteomes" id="UP001597337">
    <property type="component" value="Unassembled WGS sequence"/>
</dbReference>
<gene>
    <name evidence="1" type="ORF">ACFSJC_02485</name>
</gene>
<dbReference type="PANTHER" id="PTHR30164:SF2">
    <property type="entry name" value="PROTEIN MTFA"/>
    <property type="match status" value="1"/>
</dbReference>
<sequence>MRHLMDWWRSRGIARERTRFDSADWSWAWKRLPLLDRLDKDTSERLADLAMRFLRDKTLEPAQGLVVTDRMRLTIAFQAALPILELGLDWYRGWYSVILYPDVFMPEHQFINEDGLVQTERESRSGESWSHGPVILSWADIKAGGKLDGYNVVLHELAHKLDARSGATNGCPPLHADMSAADWKEAFISAFDDLCQRVSRNEDTAIDPYASESPAEFFAVATEAFFEIPDTLATPYPEVYRQLRAFYRQDPLRASVEARP</sequence>
<evidence type="ECO:0000313" key="1">
    <source>
        <dbReference type="EMBL" id="MFD2110706.1"/>
    </source>
</evidence>
<keyword evidence="2" id="KW-1185">Reference proteome</keyword>
<dbReference type="CDD" id="cd20169">
    <property type="entry name" value="Peptidase_M90_mtfA"/>
    <property type="match status" value="1"/>
</dbReference>
<dbReference type="RefSeq" id="WP_386022708.1">
    <property type="nucleotide sequence ID" value="NZ_JBHUHX010000004.1"/>
</dbReference>
<evidence type="ECO:0000313" key="2">
    <source>
        <dbReference type="Proteomes" id="UP001597337"/>
    </source>
</evidence>
<dbReference type="InterPro" id="IPR024079">
    <property type="entry name" value="MetalloPept_cat_dom_sf"/>
</dbReference>
<dbReference type="InterPro" id="IPR042252">
    <property type="entry name" value="MtfA_N"/>
</dbReference>
<accession>A0ABW4Y3G7</accession>
<dbReference type="Gene3D" id="1.10.472.150">
    <property type="entry name" value="Glucose-regulated metallo-peptidase M90, N-terminal domain"/>
    <property type="match status" value="1"/>
</dbReference>
<protein>
    <submittedName>
        <fullName evidence="1">Zinc-dependent peptidase</fullName>
    </submittedName>
</protein>
<organism evidence="1 2">
    <name type="scientific">Thiorhodococcus fuscus</name>
    <dbReference type="NCBI Taxonomy" id="527200"/>
    <lineage>
        <taxon>Bacteria</taxon>
        <taxon>Pseudomonadati</taxon>
        <taxon>Pseudomonadota</taxon>
        <taxon>Gammaproteobacteria</taxon>
        <taxon>Chromatiales</taxon>
        <taxon>Chromatiaceae</taxon>
        <taxon>Thiorhodococcus</taxon>
    </lineage>
</organism>
<reference evidence="2" key="1">
    <citation type="journal article" date="2019" name="Int. J. Syst. Evol. Microbiol.">
        <title>The Global Catalogue of Microorganisms (GCM) 10K type strain sequencing project: providing services to taxonomists for standard genome sequencing and annotation.</title>
        <authorList>
            <consortium name="The Broad Institute Genomics Platform"/>
            <consortium name="The Broad Institute Genome Sequencing Center for Infectious Disease"/>
            <person name="Wu L."/>
            <person name="Ma J."/>
        </authorList>
    </citation>
    <scope>NUCLEOTIDE SEQUENCE [LARGE SCALE GENOMIC DNA]</scope>
    <source>
        <strain evidence="2">KACC 12597</strain>
    </source>
</reference>
<dbReference type="InterPro" id="IPR010384">
    <property type="entry name" value="MtfA_fam"/>
</dbReference>